<dbReference type="GO" id="GO:0004984">
    <property type="term" value="F:olfactory receptor activity"/>
    <property type="evidence" value="ECO:0007669"/>
    <property type="project" value="InterPro"/>
</dbReference>
<dbReference type="Proteomes" id="UP001159042">
    <property type="component" value="Unassembled WGS sequence"/>
</dbReference>
<evidence type="ECO:0000256" key="2">
    <source>
        <dbReference type="ARBA" id="ARBA00022475"/>
    </source>
</evidence>
<dbReference type="InterPro" id="IPR004117">
    <property type="entry name" value="7tm6_olfct_rcpt"/>
</dbReference>
<comment type="caution">
    <text evidence="11">The sequence shown here is derived from an EMBL/GenBank/DDBJ whole genome shotgun (WGS) entry which is preliminary data.</text>
</comment>
<accession>A0AAV8WGL7</accession>
<feature type="transmembrane region" description="Helical" evidence="10">
    <location>
        <begin position="173"/>
        <end position="190"/>
    </location>
</feature>
<evidence type="ECO:0000256" key="10">
    <source>
        <dbReference type="RuleBase" id="RU351113"/>
    </source>
</evidence>
<evidence type="ECO:0000256" key="5">
    <source>
        <dbReference type="ARBA" id="ARBA00022725"/>
    </source>
</evidence>
<proteinExistence type="inferred from homology"/>
<keyword evidence="2" id="KW-1003">Cell membrane</keyword>
<evidence type="ECO:0000256" key="8">
    <source>
        <dbReference type="ARBA" id="ARBA00023170"/>
    </source>
</evidence>
<evidence type="ECO:0000256" key="9">
    <source>
        <dbReference type="ARBA" id="ARBA00023224"/>
    </source>
</evidence>
<protein>
    <recommendedName>
        <fullName evidence="10">Odorant receptor</fullName>
    </recommendedName>
</protein>
<evidence type="ECO:0000256" key="7">
    <source>
        <dbReference type="ARBA" id="ARBA00023136"/>
    </source>
</evidence>
<dbReference type="GO" id="GO:0005549">
    <property type="term" value="F:odorant binding"/>
    <property type="evidence" value="ECO:0007669"/>
    <property type="project" value="InterPro"/>
</dbReference>
<feature type="transmembrane region" description="Helical" evidence="10">
    <location>
        <begin position="71"/>
        <end position="90"/>
    </location>
</feature>
<keyword evidence="4 10" id="KW-0812">Transmembrane</keyword>
<dbReference type="AlphaFoldDB" id="A0AAV8WGL7"/>
<gene>
    <name evidence="11" type="ORF">NQ315_009581</name>
</gene>
<dbReference type="GO" id="GO:0007165">
    <property type="term" value="P:signal transduction"/>
    <property type="evidence" value="ECO:0007669"/>
    <property type="project" value="UniProtKB-KW"/>
</dbReference>
<keyword evidence="6 10" id="KW-1133">Transmembrane helix</keyword>
<organism evidence="11 12">
    <name type="scientific">Exocentrus adspersus</name>
    <dbReference type="NCBI Taxonomy" id="1586481"/>
    <lineage>
        <taxon>Eukaryota</taxon>
        <taxon>Metazoa</taxon>
        <taxon>Ecdysozoa</taxon>
        <taxon>Arthropoda</taxon>
        <taxon>Hexapoda</taxon>
        <taxon>Insecta</taxon>
        <taxon>Pterygota</taxon>
        <taxon>Neoptera</taxon>
        <taxon>Endopterygota</taxon>
        <taxon>Coleoptera</taxon>
        <taxon>Polyphaga</taxon>
        <taxon>Cucujiformia</taxon>
        <taxon>Chrysomeloidea</taxon>
        <taxon>Cerambycidae</taxon>
        <taxon>Lamiinae</taxon>
        <taxon>Acanthocinini</taxon>
        <taxon>Exocentrus</taxon>
    </lineage>
</organism>
<feature type="transmembrane region" description="Helical" evidence="10">
    <location>
        <begin position="259"/>
        <end position="279"/>
    </location>
</feature>
<dbReference type="Pfam" id="PF02949">
    <property type="entry name" value="7tm_6"/>
    <property type="match status" value="1"/>
</dbReference>
<evidence type="ECO:0000313" key="12">
    <source>
        <dbReference type="Proteomes" id="UP001159042"/>
    </source>
</evidence>
<evidence type="ECO:0000256" key="3">
    <source>
        <dbReference type="ARBA" id="ARBA00022606"/>
    </source>
</evidence>
<name>A0AAV8WGL7_9CUCU</name>
<dbReference type="PANTHER" id="PTHR21137">
    <property type="entry name" value="ODORANT RECEPTOR"/>
    <property type="match status" value="1"/>
</dbReference>
<keyword evidence="8 10" id="KW-0675">Receptor</keyword>
<keyword evidence="12" id="KW-1185">Reference proteome</keyword>
<dbReference type="EMBL" id="JANEYG010000001">
    <property type="protein sequence ID" value="KAJ8925733.1"/>
    <property type="molecule type" value="Genomic_DNA"/>
</dbReference>
<feature type="transmembrane region" description="Helical" evidence="10">
    <location>
        <begin position="291"/>
        <end position="311"/>
    </location>
</feature>
<dbReference type="PANTHER" id="PTHR21137:SF35">
    <property type="entry name" value="ODORANT RECEPTOR 19A-RELATED"/>
    <property type="match status" value="1"/>
</dbReference>
<evidence type="ECO:0000256" key="1">
    <source>
        <dbReference type="ARBA" id="ARBA00004651"/>
    </source>
</evidence>
<evidence type="ECO:0000256" key="6">
    <source>
        <dbReference type="ARBA" id="ARBA00022989"/>
    </source>
</evidence>
<evidence type="ECO:0000256" key="4">
    <source>
        <dbReference type="ARBA" id="ARBA00022692"/>
    </source>
</evidence>
<reference evidence="11 12" key="1">
    <citation type="journal article" date="2023" name="Insect Mol. Biol.">
        <title>Genome sequencing provides insights into the evolution of gene families encoding plant cell wall-degrading enzymes in longhorned beetles.</title>
        <authorList>
            <person name="Shin N.R."/>
            <person name="Okamura Y."/>
            <person name="Kirsch R."/>
            <person name="Pauchet Y."/>
        </authorList>
    </citation>
    <scope>NUCLEOTIDE SEQUENCE [LARGE SCALE GENOMIC DNA]</scope>
    <source>
        <strain evidence="11">EAD_L_NR</strain>
    </source>
</reference>
<comment type="subcellular location">
    <subcellularLocation>
        <location evidence="1 10">Cell membrane</location>
        <topology evidence="1 10">Multi-pass membrane protein</topology>
    </subcellularLocation>
</comment>
<keyword evidence="3 10" id="KW-0716">Sensory transduction</keyword>
<evidence type="ECO:0000313" key="11">
    <source>
        <dbReference type="EMBL" id="KAJ8925733.1"/>
    </source>
</evidence>
<keyword evidence="5 10" id="KW-0552">Olfaction</keyword>
<dbReference type="GO" id="GO:0005886">
    <property type="term" value="C:plasma membrane"/>
    <property type="evidence" value="ECO:0007669"/>
    <property type="project" value="UniProtKB-SubCell"/>
</dbReference>
<comment type="similarity">
    <text evidence="10">Belongs to the insect chemoreceptor superfamily. Heteromeric odorant receptor channel (TC 1.A.69) family.</text>
</comment>
<keyword evidence="9 10" id="KW-0807">Transducer</keyword>
<comment type="caution">
    <text evidence="10">Lacks conserved residue(s) required for the propagation of feature annotation.</text>
</comment>
<keyword evidence="7 10" id="KW-0472">Membrane</keyword>
<feature type="transmembrane region" description="Helical" evidence="10">
    <location>
        <begin position="40"/>
        <end position="59"/>
    </location>
</feature>
<sequence length="390" mass="45276">MVRHADYLGSLKIERVFLSAVGFYPSPTSKYKYLKNISGSFLFILTVLYIILALIHAFINLTDVAVLSENVTFLMTVIVYATKVVNLQVYRKNILLLEDLLTNPILTELEMQEEENIVKENLKSARFFTNIYKTMANIAVSVHVVSPLFDFKRTGYKHFIFLLWLPFDRNKHYGTVYFFEMVLLLSVTWFCITLDALNILMMNICAIQFEVLKNRLSRISKSFSRDDEVDDRIRMQKLREYIIQQNHVYRCSSLVQKTYSIGVFTQVVCSVLIVCFGLFKSIVTPLKSMQFMMLTSYSLTMIYQVSLYCVYGQKVLDASNDLTDACYMSKWNHCSLGVQKYLVMIMTRGNRPVIMKAGGIFDLTLETLMTIYTSSYSFFAIIWQVYNTEE</sequence>